<dbReference type="PANTHER" id="PTHR24422:SF10">
    <property type="entry name" value="CHEMOTAXIS PROTEIN METHYLTRANSFERASE 2"/>
    <property type="match status" value="1"/>
</dbReference>
<dbReference type="PRINTS" id="PR00996">
    <property type="entry name" value="CHERMTFRASE"/>
</dbReference>
<evidence type="ECO:0000256" key="5">
    <source>
        <dbReference type="ARBA" id="ARBA00022691"/>
    </source>
</evidence>
<dbReference type="Gene3D" id="1.10.155.10">
    <property type="entry name" value="Chemotaxis receptor methyltransferase CheR, N-terminal domain"/>
    <property type="match status" value="1"/>
</dbReference>
<evidence type="ECO:0000313" key="7">
    <source>
        <dbReference type="EMBL" id="BAI80677.1"/>
    </source>
</evidence>
<keyword evidence="8" id="KW-1185">Reference proteome</keyword>
<comment type="catalytic activity">
    <reaction evidence="1">
        <text>L-glutamyl-[protein] + S-adenosyl-L-methionine = [protein]-L-glutamate 5-O-methyl ester + S-adenosyl-L-homocysteine</text>
        <dbReference type="Rhea" id="RHEA:24452"/>
        <dbReference type="Rhea" id="RHEA-COMP:10208"/>
        <dbReference type="Rhea" id="RHEA-COMP:10311"/>
        <dbReference type="ChEBI" id="CHEBI:29973"/>
        <dbReference type="ChEBI" id="CHEBI:57856"/>
        <dbReference type="ChEBI" id="CHEBI:59789"/>
        <dbReference type="ChEBI" id="CHEBI:82795"/>
        <dbReference type="EC" id="2.1.1.80"/>
    </reaction>
</comment>
<gene>
    <name evidence="7" type="ordered locus">DEFDS_1209</name>
</gene>
<dbReference type="EC" id="2.1.1.80" evidence="2"/>
<reference evidence="7 8" key="1">
    <citation type="journal article" date="2010" name="DNA Res.">
        <title>Bacterial lifestyle in a deep-sea hydrothermal vent chimney revealed by the genome sequence of the thermophilic bacterium Deferribacter desulfuricans SSM1.</title>
        <authorList>
            <person name="Takaki Y."/>
            <person name="Shimamura S."/>
            <person name="Nakagawa S."/>
            <person name="Fukuhara Y."/>
            <person name="Horikawa H."/>
            <person name="Ankai A."/>
            <person name="Harada T."/>
            <person name="Hosoyama A."/>
            <person name="Oguchi A."/>
            <person name="Fukui S."/>
            <person name="Fujita N."/>
            <person name="Takami H."/>
            <person name="Takai K."/>
        </authorList>
    </citation>
    <scope>NUCLEOTIDE SEQUENCE [LARGE SCALE GENOMIC DNA]</scope>
    <source>
        <strain evidence="8">DSM 14783 / JCM 11476 / NBRC 101012 / SSM1</strain>
    </source>
</reference>
<evidence type="ECO:0000313" key="8">
    <source>
        <dbReference type="Proteomes" id="UP000001520"/>
    </source>
</evidence>
<keyword evidence="4" id="KW-0808">Transferase</keyword>
<dbReference type="InterPro" id="IPR029063">
    <property type="entry name" value="SAM-dependent_MTases_sf"/>
</dbReference>
<organism evidence="7 8">
    <name type="scientific">Deferribacter desulfuricans (strain DSM 14783 / JCM 11476 / NBRC 101012 / SSM1)</name>
    <dbReference type="NCBI Taxonomy" id="639282"/>
    <lineage>
        <taxon>Bacteria</taxon>
        <taxon>Pseudomonadati</taxon>
        <taxon>Deferribacterota</taxon>
        <taxon>Deferribacteres</taxon>
        <taxon>Deferribacterales</taxon>
        <taxon>Deferribacteraceae</taxon>
        <taxon>Deferribacter</taxon>
    </lineage>
</organism>
<keyword evidence="5" id="KW-0949">S-adenosyl-L-methionine</keyword>
<dbReference type="Proteomes" id="UP000001520">
    <property type="component" value="Chromosome"/>
</dbReference>
<dbReference type="OrthoDB" id="9816309at2"/>
<dbReference type="EMBL" id="AP011529">
    <property type="protein sequence ID" value="BAI80677.1"/>
    <property type="molecule type" value="Genomic_DNA"/>
</dbReference>
<dbReference type="Pfam" id="PF01739">
    <property type="entry name" value="CheR"/>
    <property type="match status" value="1"/>
</dbReference>
<dbReference type="InterPro" id="IPR022642">
    <property type="entry name" value="CheR_C"/>
</dbReference>
<dbReference type="AlphaFoldDB" id="D3PDK4"/>
<evidence type="ECO:0000256" key="1">
    <source>
        <dbReference type="ARBA" id="ARBA00001541"/>
    </source>
</evidence>
<evidence type="ECO:0000256" key="4">
    <source>
        <dbReference type="ARBA" id="ARBA00022679"/>
    </source>
</evidence>
<dbReference type="PROSITE" id="PS50123">
    <property type="entry name" value="CHER"/>
    <property type="match status" value="1"/>
</dbReference>
<feature type="domain" description="CheR-type methyltransferase" evidence="6">
    <location>
        <begin position="16"/>
        <end position="273"/>
    </location>
</feature>
<keyword evidence="3" id="KW-0489">Methyltransferase</keyword>
<dbReference type="STRING" id="639282.DEFDS_1209"/>
<dbReference type="KEGG" id="ddf:DEFDS_1209"/>
<dbReference type="InterPro" id="IPR000780">
    <property type="entry name" value="CheR_MeTrfase"/>
</dbReference>
<dbReference type="RefSeq" id="WP_013007924.1">
    <property type="nucleotide sequence ID" value="NC_013939.1"/>
</dbReference>
<evidence type="ECO:0000256" key="2">
    <source>
        <dbReference type="ARBA" id="ARBA00012534"/>
    </source>
</evidence>
<dbReference type="Pfam" id="PF03705">
    <property type="entry name" value="CheR_N"/>
    <property type="match status" value="1"/>
</dbReference>
<dbReference type="Gene3D" id="3.40.50.150">
    <property type="entry name" value="Vaccinia Virus protein VP39"/>
    <property type="match status" value="1"/>
</dbReference>
<dbReference type="SUPFAM" id="SSF53335">
    <property type="entry name" value="S-adenosyl-L-methionine-dependent methyltransferases"/>
    <property type="match status" value="1"/>
</dbReference>
<name>D3PDK4_DEFDS</name>
<dbReference type="GO" id="GO:0008983">
    <property type="term" value="F:protein-glutamate O-methyltransferase activity"/>
    <property type="evidence" value="ECO:0007669"/>
    <property type="project" value="UniProtKB-EC"/>
</dbReference>
<dbReference type="HOGENOM" id="CLU_025854_1_1_0"/>
<accession>D3PDK4</accession>
<dbReference type="PANTHER" id="PTHR24422">
    <property type="entry name" value="CHEMOTAXIS PROTEIN METHYLTRANSFERASE"/>
    <property type="match status" value="1"/>
</dbReference>
<proteinExistence type="predicted"/>
<dbReference type="SUPFAM" id="SSF47757">
    <property type="entry name" value="Chemotaxis receptor methyltransferase CheR, N-terminal domain"/>
    <property type="match status" value="1"/>
</dbReference>
<dbReference type="InterPro" id="IPR050903">
    <property type="entry name" value="Bact_Chemotaxis_MeTrfase"/>
</dbReference>
<evidence type="ECO:0000256" key="3">
    <source>
        <dbReference type="ARBA" id="ARBA00022603"/>
    </source>
</evidence>
<protein>
    <recommendedName>
        <fullName evidence="2">protein-glutamate O-methyltransferase</fullName>
        <ecNumber evidence="2">2.1.1.80</ecNumber>
    </recommendedName>
</protein>
<sequence length="273" mass="32804">MCNLDMYFVSKILEEIRHERNIDFSQYKKNTILRRLNQRMIVLNIYKIKEYYEYFLKNKEEINKLLELFFINTTEFFRDPLYFYYFESICNNMIKSGTNYIKVLSVGCSSGEEVYTIAMILNELKEKNKEFNFHITAIDIDKNAIDDAKKAIYNDYSISNLPFYYLNKYFTVNNNFFHFNSQLLPEGCLSFKHLNILNNEQILNGMLKFDFIFCRNVLIYLNKDNQLVILKNLIDLLDSDGYLILGRNEHLHLDLEPLFKQICKHIRIYAFNK</sequence>
<dbReference type="InterPro" id="IPR036804">
    <property type="entry name" value="CheR_N_sf"/>
</dbReference>
<dbReference type="eggNOG" id="COG1352">
    <property type="taxonomic scope" value="Bacteria"/>
</dbReference>
<dbReference type="GO" id="GO:0032259">
    <property type="term" value="P:methylation"/>
    <property type="evidence" value="ECO:0007669"/>
    <property type="project" value="UniProtKB-KW"/>
</dbReference>
<dbReference type="SMART" id="SM00138">
    <property type="entry name" value="MeTrc"/>
    <property type="match status" value="1"/>
</dbReference>
<evidence type="ECO:0000259" key="6">
    <source>
        <dbReference type="PROSITE" id="PS50123"/>
    </source>
</evidence>
<dbReference type="InterPro" id="IPR022641">
    <property type="entry name" value="CheR_N"/>
</dbReference>